<name>X1JI41_9ZZZZ</name>
<dbReference type="AlphaFoldDB" id="X1JI41"/>
<dbReference type="EMBL" id="BARU01046881">
    <property type="protein sequence ID" value="GAH94391.1"/>
    <property type="molecule type" value="Genomic_DNA"/>
</dbReference>
<proteinExistence type="predicted"/>
<reference evidence="1" key="1">
    <citation type="journal article" date="2014" name="Front. Microbiol.">
        <title>High frequency of phylogenetically diverse reductive dehalogenase-homologous genes in deep subseafloor sedimentary metagenomes.</title>
        <authorList>
            <person name="Kawai M."/>
            <person name="Futagami T."/>
            <person name="Toyoda A."/>
            <person name="Takaki Y."/>
            <person name="Nishi S."/>
            <person name="Hori S."/>
            <person name="Arai W."/>
            <person name="Tsubouchi T."/>
            <person name="Morono Y."/>
            <person name="Uchiyama I."/>
            <person name="Ito T."/>
            <person name="Fujiyama A."/>
            <person name="Inagaki F."/>
            <person name="Takami H."/>
        </authorList>
    </citation>
    <scope>NUCLEOTIDE SEQUENCE</scope>
    <source>
        <strain evidence="1">Expedition CK06-06</strain>
    </source>
</reference>
<protein>
    <submittedName>
        <fullName evidence="1">Uncharacterized protein</fullName>
    </submittedName>
</protein>
<organism evidence="1">
    <name type="scientific">marine sediment metagenome</name>
    <dbReference type="NCBI Taxonomy" id="412755"/>
    <lineage>
        <taxon>unclassified sequences</taxon>
        <taxon>metagenomes</taxon>
        <taxon>ecological metagenomes</taxon>
    </lineage>
</organism>
<comment type="caution">
    <text evidence="1">The sequence shown here is derived from an EMBL/GenBank/DDBJ whole genome shotgun (WGS) entry which is preliminary data.</text>
</comment>
<gene>
    <name evidence="1" type="ORF">S03H2_70509</name>
</gene>
<sequence>DLEKGKVYKVEDYPENVIATWVKQKAAKYVKDKSKEEEK</sequence>
<accession>X1JI41</accession>
<feature type="non-terminal residue" evidence="1">
    <location>
        <position position="1"/>
    </location>
</feature>
<evidence type="ECO:0000313" key="1">
    <source>
        <dbReference type="EMBL" id="GAH94391.1"/>
    </source>
</evidence>